<evidence type="ECO:0000313" key="2">
    <source>
        <dbReference type="Proteomes" id="UP001329915"/>
    </source>
</evidence>
<dbReference type="RefSeq" id="WP_366922050.1">
    <property type="nucleotide sequence ID" value="NZ_CP121694.1"/>
</dbReference>
<keyword evidence="2" id="KW-1185">Reference proteome</keyword>
<dbReference type="KEGG" id="dbc:MFMK1_002480"/>
<sequence length="66" mass="7561">MKPQSKNLIEASFLNNMRFYINLTTGTYLLADSKKLRERKTPQLFKTPPVPDTEGIPIALRSKPIK</sequence>
<protein>
    <submittedName>
        <fullName evidence="1">Uncharacterized protein</fullName>
    </submittedName>
</protein>
<organism evidence="1 2">
    <name type="scientific">Metallumcola ferriviriculae</name>
    <dbReference type="NCBI Taxonomy" id="3039180"/>
    <lineage>
        <taxon>Bacteria</taxon>
        <taxon>Bacillati</taxon>
        <taxon>Bacillota</taxon>
        <taxon>Clostridia</taxon>
        <taxon>Neomoorellales</taxon>
        <taxon>Desulfitibacteraceae</taxon>
        <taxon>Metallumcola</taxon>
    </lineage>
</organism>
<dbReference type="EMBL" id="CP121694">
    <property type="protein sequence ID" value="WRO22642.1"/>
    <property type="molecule type" value="Genomic_DNA"/>
</dbReference>
<reference evidence="1 2" key="1">
    <citation type="submission" date="2023-04" db="EMBL/GenBank/DDBJ databases">
        <authorList>
            <person name="Hsu D."/>
        </authorList>
    </citation>
    <scope>NUCLEOTIDE SEQUENCE [LARGE SCALE GENOMIC DNA]</scope>
    <source>
        <strain evidence="1 2">MK1</strain>
    </source>
</reference>
<evidence type="ECO:0000313" key="1">
    <source>
        <dbReference type="EMBL" id="WRO22642.1"/>
    </source>
</evidence>
<proteinExistence type="predicted"/>
<gene>
    <name evidence="1" type="ORF">MFMK1_002480</name>
</gene>
<dbReference type="Proteomes" id="UP001329915">
    <property type="component" value="Chromosome"/>
</dbReference>
<accession>A0AAU0UR14</accession>
<dbReference type="AlphaFoldDB" id="A0AAU0UR14"/>
<name>A0AAU0UR14_9FIRM</name>